<evidence type="ECO:0000256" key="1">
    <source>
        <dbReference type="SAM" id="MobiDB-lite"/>
    </source>
</evidence>
<name>A0ABX0X538_9PROT</name>
<accession>A0ABX0X538</accession>
<reference evidence="3 4" key="1">
    <citation type="submission" date="2020-03" db="EMBL/GenBank/DDBJ databases">
        <title>Genomic Encyclopedia of Type Strains, Phase IV (KMG-IV): sequencing the most valuable type-strain genomes for metagenomic binning, comparative biology and taxonomic classification.</title>
        <authorList>
            <person name="Goeker M."/>
        </authorList>
    </citation>
    <scope>NUCLEOTIDE SEQUENCE [LARGE SCALE GENOMIC DNA]</scope>
    <source>
        <strain evidence="3 4">DSM 18888</strain>
    </source>
</reference>
<feature type="compositionally biased region" description="Low complexity" evidence="1">
    <location>
        <begin position="1"/>
        <end position="18"/>
    </location>
</feature>
<dbReference type="RefSeq" id="WP_167351221.1">
    <property type="nucleotide sequence ID" value="NZ_BAAAEQ010000004.1"/>
</dbReference>
<sequence>MSTKPRTTATSKSAASSAQKKKTVAKSAPKKAAAAPASTASKSAPAPKAAAPATPEKSAAPATVVAESAVSKPAATPATTQTPSKSTATAKPVDAKPKVEPKQGDVFGFGALFIDGTGMEPYFELWKTPEVEAMVTAGNEAFEESVSAANEAFGKIFETMTGQAGVFSGAGSRVAAQYEELLDTQKKSFEEVWQATMAMFEKTGGIGTELSTWMQKEFEASQDDLDELTKVESLADLQELHSRIVNRCYESSLAEGEKMQELMFSAFSDGLNAISKATNVALK</sequence>
<dbReference type="EMBL" id="JAATJD010000004">
    <property type="protein sequence ID" value="NJB76787.1"/>
    <property type="molecule type" value="Genomic_DNA"/>
</dbReference>
<feature type="compositionally biased region" description="Low complexity" evidence="1">
    <location>
        <begin position="71"/>
        <end position="91"/>
    </location>
</feature>
<keyword evidence="4" id="KW-1185">Reference proteome</keyword>
<organism evidence="3 4">
    <name type="scientific">Thalassospira tepidiphila</name>
    <dbReference type="NCBI Taxonomy" id="393657"/>
    <lineage>
        <taxon>Bacteria</taxon>
        <taxon>Pseudomonadati</taxon>
        <taxon>Pseudomonadota</taxon>
        <taxon>Alphaproteobacteria</taxon>
        <taxon>Rhodospirillales</taxon>
        <taxon>Thalassospiraceae</taxon>
        <taxon>Thalassospira</taxon>
    </lineage>
</organism>
<dbReference type="Pfam" id="PF09361">
    <property type="entry name" value="Phasin_2"/>
    <property type="match status" value="1"/>
</dbReference>
<feature type="domain" description="Phasin" evidence="2">
    <location>
        <begin position="179"/>
        <end position="275"/>
    </location>
</feature>
<feature type="region of interest" description="Disordered" evidence="1">
    <location>
        <begin position="1"/>
        <end position="99"/>
    </location>
</feature>
<comment type="caution">
    <text evidence="3">The sequence shown here is derived from an EMBL/GenBank/DDBJ whole genome shotgun (WGS) entry which is preliminary data.</text>
</comment>
<dbReference type="InterPro" id="IPR018968">
    <property type="entry name" value="Phasin"/>
</dbReference>
<gene>
    <name evidence="3" type="ORF">GGR96_003915</name>
</gene>
<dbReference type="Proteomes" id="UP000556869">
    <property type="component" value="Unassembled WGS sequence"/>
</dbReference>
<proteinExistence type="predicted"/>
<evidence type="ECO:0000313" key="4">
    <source>
        <dbReference type="Proteomes" id="UP000556869"/>
    </source>
</evidence>
<feature type="compositionally biased region" description="Low complexity" evidence="1">
    <location>
        <begin position="25"/>
        <end position="63"/>
    </location>
</feature>
<evidence type="ECO:0000313" key="3">
    <source>
        <dbReference type="EMBL" id="NJB76787.1"/>
    </source>
</evidence>
<evidence type="ECO:0000259" key="2">
    <source>
        <dbReference type="Pfam" id="PF09361"/>
    </source>
</evidence>
<protein>
    <recommendedName>
        <fullName evidence="2">Phasin domain-containing protein</fullName>
    </recommendedName>
</protein>